<dbReference type="Proteomes" id="UP000254133">
    <property type="component" value="Unassembled WGS sequence"/>
</dbReference>
<organism evidence="3 4">
    <name type="scientific">Moraxella bovis</name>
    <dbReference type="NCBI Taxonomy" id="476"/>
    <lineage>
        <taxon>Bacteria</taxon>
        <taxon>Pseudomonadati</taxon>
        <taxon>Pseudomonadota</taxon>
        <taxon>Gammaproteobacteria</taxon>
        <taxon>Moraxellales</taxon>
        <taxon>Moraxellaceae</taxon>
        <taxon>Moraxella</taxon>
    </lineage>
</organism>
<feature type="domain" description="T6SS immunity protein Tdi1 C-terminal" evidence="2">
    <location>
        <begin position="157"/>
        <end position="218"/>
    </location>
</feature>
<reference evidence="3 4" key="1">
    <citation type="submission" date="2018-06" db="EMBL/GenBank/DDBJ databases">
        <authorList>
            <consortium name="Pathogen Informatics"/>
            <person name="Doyle S."/>
        </authorList>
    </citation>
    <scope>NUCLEOTIDE SEQUENCE [LARGE SCALE GENOMIC DNA]</scope>
    <source>
        <strain evidence="3 4">NCTC9426</strain>
    </source>
</reference>
<proteinExistence type="predicted"/>
<name>A0A378PR80_MORBO</name>
<dbReference type="Pfam" id="PF08887">
    <property type="entry name" value="GAD-like"/>
    <property type="match status" value="1"/>
</dbReference>
<evidence type="ECO:0000259" key="1">
    <source>
        <dbReference type="Pfam" id="PF08887"/>
    </source>
</evidence>
<evidence type="ECO:0000259" key="2">
    <source>
        <dbReference type="Pfam" id="PF08906"/>
    </source>
</evidence>
<dbReference type="RefSeq" id="WP_115369018.1">
    <property type="nucleotide sequence ID" value="NZ_UGPZ01000002.1"/>
</dbReference>
<evidence type="ECO:0000313" key="3">
    <source>
        <dbReference type="EMBL" id="STY90974.1"/>
    </source>
</evidence>
<protein>
    <submittedName>
        <fullName evidence="3">Domain of uncharacterized function (DUF1851)</fullName>
    </submittedName>
</protein>
<dbReference type="Pfam" id="PF08906">
    <property type="entry name" value="T6SS_Tdi1_C"/>
    <property type="match status" value="1"/>
</dbReference>
<dbReference type="InterPro" id="IPR015002">
    <property type="entry name" value="T6SS_Tdi1_C"/>
</dbReference>
<sequence length="331" mass="37901">MQDLELDAKQKVDEYLKYWQSQNIKIETGAKPTQAFIKTYGDFFPRPLWYLWEQIGFACFDDGGFWLVNPDDYADLLDEILKPTPFYAHDDWYVLGRTAFGELKVMGRYTRSHLTIVLDYIRIFPAIEGNRQLTQRQHAINIVVEVNGAIREIGGEKSYDLTDIHHTPLFNRCLASYGKLKEDEMYAFVPAIALGGKQLLQNVQKVNIFEYINFITQLEPFEIMMDINRVVDNLGITPESAAAFVASQNSPPTTSPKYDETCIIQEGQPATVSGYYQDRMTKKVIYLNIGDVSPIYPTPSHLSKSQAYVWYKLTEHGISLIPEEILANAKK</sequence>
<evidence type="ECO:0000313" key="4">
    <source>
        <dbReference type="Proteomes" id="UP000254133"/>
    </source>
</evidence>
<gene>
    <name evidence="3" type="ORF">NCTC9426_01007</name>
</gene>
<dbReference type="InterPro" id="IPR014983">
    <property type="entry name" value="GAD-rel"/>
</dbReference>
<dbReference type="AlphaFoldDB" id="A0A378PR80"/>
<accession>A0A378PR80</accession>
<dbReference type="EMBL" id="UGPZ01000002">
    <property type="protein sequence ID" value="STY90974.1"/>
    <property type="molecule type" value="Genomic_DNA"/>
</dbReference>
<feature type="domain" description="GAD-related" evidence="1">
    <location>
        <begin position="31"/>
        <end position="117"/>
    </location>
</feature>